<dbReference type="EMBL" id="GBXM01058638">
    <property type="protein sequence ID" value="JAH49939.1"/>
    <property type="molecule type" value="Transcribed_RNA"/>
</dbReference>
<name>A0A0E9T8D9_ANGAN</name>
<accession>A0A0E9T8D9</accession>
<dbReference type="AlphaFoldDB" id="A0A0E9T8D9"/>
<keyword evidence="1" id="KW-1133">Transmembrane helix</keyword>
<keyword evidence="1" id="KW-0812">Transmembrane</keyword>
<reference evidence="2" key="1">
    <citation type="submission" date="2014-11" db="EMBL/GenBank/DDBJ databases">
        <authorList>
            <person name="Amaro Gonzalez C."/>
        </authorList>
    </citation>
    <scope>NUCLEOTIDE SEQUENCE</scope>
</reference>
<reference evidence="2" key="2">
    <citation type="journal article" date="2015" name="Fish Shellfish Immunol.">
        <title>Early steps in the European eel (Anguilla anguilla)-Vibrio vulnificus interaction in the gills: Role of the RtxA13 toxin.</title>
        <authorList>
            <person name="Callol A."/>
            <person name="Pajuelo D."/>
            <person name="Ebbesson L."/>
            <person name="Teles M."/>
            <person name="MacKenzie S."/>
            <person name="Amaro C."/>
        </authorList>
    </citation>
    <scope>NUCLEOTIDE SEQUENCE</scope>
</reference>
<protein>
    <submittedName>
        <fullName evidence="2">Uncharacterized protein</fullName>
    </submittedName>
</protein>
<evidence type="ECO:0000313" key="2">
    <source>
        <dbReference type="EMBL" id="JAH49939.1"/>
    </source>
</evidence>
<feature type="transmembrane region" description="Helical" evidence="1">
    <location>
        <begin position="12"/>
        <end position="31"/>
    </location>
</feature>
<evidence type="ECO:0000256" key="1">
    <source>
        <dbReference type="SAM" id="Phobius"/>
    </source>
</evidence>
<organism evidence="2">
    <name type="scientific">Anguilla anguilla</name>
    <name type="common">European freshwater eel</name>
    <name type="synonym">Muraena anguilla</name>
    <dbReference type="NCBI Taxonomy" id="7936"/>
    <lineage>
        <taxon>Eukaryota</taxon>
        <taxon>Metazoa</taxon>
        <taxon>Chordata</taxon>
        <taxon>Craniata</taxon>
        <taxon>Vertebrata</taxon>
        <taxon>Euteleostomi</taxon>
        <taxon>Actinopterygii</taxon>
        <taxon>Neopterygii</taxon>
        <taxon>Teleostei</taxon>
        <taxon>Anguilliformes</taxon>
        <taxon>Anguillidae</taxon>
        <taxon>Anguilla</taxon>
    </lineage>
</organism>
<sequence length="40" mass="4457">MPPNQDRAKVLHHVCFALSVTTGVVTLFALATRNKKTLMF</sequence>
<keyword evidence="1" id="KW-0472">Membrane</keyword>
<proteinExistence type="predicted"/>